<name>A0A1C9CHY4_PLOCA</name>
<dbReference type="AlphaFoldDB" id="A0A1C9CHY4"/>
<keyword evidence="2" id="KW-0235">DNA replication</keyword>
<evidence type="ECO:0000256" key="5">
    <source>
        <dbReference type="ARBA" id="ARBA00022806"/>
    </source>
</evidence>
<evidence type="ECO:0000256" key="4">
    <source>
        <dbReference type="ARBA" id="ARBA00022801"/>
    </source>
</evidence>
<dbReference type="GO" id="GO:0005829">
    <property type="term" value="C:cytosol"/>
    <property type="evidence" value="ECO:0007669"/>
    <property type="project" value="TreeGrafter"/>
</dbReference>
<dbReference type="Pfam" id="PF00772">
    <property type="entry name" value="DnaB"/>
    <property type="match status" value="1"/>
</dbReference>
<evidence type="ECO:0000256" key="1">
    <source>
        <dbReference type="ARBA" id="ARBA00008428"/>
    </source>
</evidence>
<proteinExistence type="inferred from homology"/>
<keyword evidence="7" id="KW-0238">DNA-binding</keyword>
<dbReference type="EC" id="5.6.2.3" evidence="9"/>
<keyword evidence="4" id="KW-0378">Hydrolase</keyword>
<evidence type="ECO:0000256" key="3">
    <source>
        <dbReference type="ARBA" id="ARBA00022741"/>
    </source>
</evidence>
<dbReference type="InterPro" id="IPR027417">
    <property type="entry name" value="P-loop_NTPase"/>
</dbReference>
<dbReference type="GO" id="GO:0043139">
    <property type="term" value="F:5'-3' DNA helicase activity"/>
    <property type="evidence" value="ECO:0007669"/>
    <property type="project" value="UniProtKB-EC"/>
</dbReference>
<evidence type="ECO:0000259" key="11">
    <source>
        <dbReference type="PROSITE" id="PS51199"/>
    </source>
</evidence>
<evidence type="ECO:0000256" key="10">
    <source>
        <dbReference type="ARBA" id="ARBA00048954"/>
    </source>
</evidence>
<dbReference type="Gene3D" id="3.40.50.300">
    <property type="entry name" value="P-loop containing nucleotide triphosphate hydrolases"/>
    <property type="match status" value="2"/>
</dbReference>
<gene>
    <name evidence="12" type="primary">dnaB</name>
    <name evidence="12" type="ORF">Plocam_155</name>
</gene>
<keyword evidence="12" id="KW-0934">Plastid</keyword>
<keyword evidence="5 12" id="KW-0347">Helicase</keyword>
<evidence type="ECO:0000256" key="8">
    <source>
        <dbReference type="ARBA" id="ARBA00023235"/>
    </source>
</evidence>
<evidence type="ECO:0000256" key="6">
    <source>
        <dbReference type="ARBA" id="ARBA00022840"/>
    </source>
</evidence>
<dbReference type="GO" id="GO:0006260">
    <property type="term" value="P:DNA replication"/>
    <property type="evidence" value="ECO:0007669"/>
    <property type="project" value="UniProtKB-KW"/>
</dbReference>
<keyword evidence="8" id="KW-0413">Isomerase</keyword>
<geneLocation type="plastid" evidence="12"/>
<dbReference type="InterPro" id="IPR016136">
    <property type="entry name" value="DNA_helicase_N/primase_C"/>
</dbReference>
<sequence length="597" mass="70174">MDYLNYHLSLPQNYLAEEILLGYILINPNIFNEIINNIQAEYFFLECNQIIYKNLIKIYKENKVDPMQLLYSLSSTKTLSKVGGLEKIIELMKQSQIFTSSIITNIYLQKLIESIHSNYIKRLMIQYGYNIIQLAYINKFPSYKLYNRANYYLNDTAQKIPKQNIDNLQDLIINLITDLKYNNKKIKNNYKKEEVLMPYGFKDLDNLTNGLNKGDLIIIAGRPSMGKTSFAINIAYKIVDKLNKGISIFSLEMSKIQILYKLISIASSISIKNIKEKNINQNQFSLIQKICNKLLNSKIYINDNPSISIDYIEYTTQIIQQEKACIELIIIDYLQLIQMQSLLKNNRSQELSYITRKLKLLAQALNIPIIVLSQLNRSIETRINKEPLLSDLRESGCLNYSNNIKIDTINNLNIKNLLKSYTKKQINYYPNIKNLNIKTTYLTSHILLQYIYLFTVDIFHNIKITHNHKLFKQKFWIKQNHIIDNIMILKNLNISEKHLMLENLYIKNIKYIRYSTVFDIRRPRLLNLISNHIVLHNSIEQDADIVMILYQKNQENTHENKLSNLKIIDFYLCKNRNGPSGFFKLLFSNQNTVFKNI</sequence>
<dbReference type="SUPFAM" id="SSF52540">
    <property type="entry name" value="P-loop containing nucleoside triphosphate hydrolases"/>
    <property type="match status" value="1"/>
</dbReference>
<organism evidence="12">
    <name type="scientific">Plocamium cartilagineum</name>
    <name type="common">Red comb weed</name>
    <name type="synonym">Gelidium cartilagineum</name>
    <dbReference type="NCBI Taxonomy" id="31452"/>
    <lineage>
        <taxon>Eukaryota</taxon>
        <taxon>Rhodophyta</taxon>
        <taxon>Florideophyceae</taxon>
        <taxon>Rhodymeniophycidae</taxon>
        <taxon>Plocamiales</taxon>
        <taxon>Plocamiaceae</taxon>
        <taxon>Plocamium</taxon>
    </lineage>
</organism>
<reference evidence="12" key="1">
    <citation type="journal article" date="2016" name="BMC Biol.">
        <title>Parallel evolution of highly conserved plastid genome architecture in red seaweeds and seed plants.</title>
        <authorList>
            <person name="Lee J."/>
            <person name="Cho C.H."/>
            <person name="Park S.I."/>
            <person name="Choi J.W."/>
            <person name="Song H.S."/>
            <person name="West J.A."/>
            <person name="Bhattacharya D."/>
            <person name="Yoon H.S."/>
        </authorList>
    </citation>
    <scope>NUCLEOTIDE SEQUENCE</scope>
</reference>
<dbReference type="InterPro" id="IPR036185">
    <property type="entry name" value="DNA_heli_DnaB-like_N_sf"/>
</dbReference>
<dbReference type="RefSeq" id="YP_009298053.1">
    <property type="nucleotide sequence ID" value="NC_031179.1"/>
</dbReference>
<dbReference type="Pfam" id="PF03796">
    <property type="entry name" value="DnaB_C"/>
    <property type="match status" value="1"/>
</dbReference>
<dbReference type="GO" id="GO:0003677">
    <property type="term" value="F:DNA binding"/>
    <property type="evidence" value="ECO:0007669"/>
    <property type="project" value="UniProtKB-KW"/>
</dbReference>
<feature type="domain" description="SF4 helicase" evidence="11">
    <location>
        <begin position="538"/>
        <end position="597"/>
    </location>
</feature>
<dbReference type="InterPro" id="IPR007693">
    <property type="entry name" value="DNA_helicase_DnaB-like_N"/>
</dbReference>
<evidence type="ECO:0000313" key="12">
    <source>
        <dbReference type="EMBL" id="AOM67991.1"/>
    </source>
</evidence>
<protein>
    <recommendedName>
        <fullName evidence="9">DNA 5'-3' helicase</fullName>
        <ecNumber evidence="9">5.6.2.3</ecNumber>
    </recommendedName>
</protein>
<dbReference type="GO" id="GO:0016787">
    <property type="term" value="F:hydrolase activity"/>
    <property type="evidence" value="ECO:0007669"/>
    <property type="project" value="UniProtKB-KW"/>
</dbReference>
<dbReference type="PROSITE" id="PS51199">
    <property type="entry name" value="SF4_HELICASE"/>
    <property type="match status" value="2"/>
</dbReference>
<dbReference type="SUPFAM" id="SSF48024">
    <property type="entry name" value="N-terminal domain of DnaB helicase"/>
    <property type="match status" value="1"/>
</dbReference>
<dbReference type="Gene3D" id="1.10.860.10">
    <property type="entry name" value="DNAb Helicase, Chain A"/>
    <property type="match status" value="1"/>
</dbReference>
<feature type="domain" description="SF4 helicase" evidence="11">
    <location>
        <begin position="190"/>
        <end position="396"/>
    </location>
</feature>
<keyword evidence="3" id="KW-0547">Nucleotide-binding</keyword>
<comment type="similarity">
    <text evidence="1">Belongs to the helicase family. DnaB subfamily.</text>
</comment>
<dbReference type="GeneID" id="29074448"/>
<evidence type="ECO:0000256" key="7">
    <source>
        <dbReference type="ARBA" id="ARBA00023125"/>
    </source>
</evidence>
<accession>A0A1C9CHY4</accession>
<dbReference type="InterPro" id="IPR007694">
    <property type="entry name" value="DNA_helicase_DnaB-like_C"/>
</dbReference>
<evidence type="ECO:0000256" key="2">
    <source>
        <dbReference type="ARBA" id="ARBA00022705"/>
    </source>
</evidence>
<dbReference type="EMBL" id="KX284727">
    <property type="protein sequence ID" value="AOM67991.1"/>
    <property type="molecule type" value="Genomic_DNA"/>
</dbReference>
<comment type="catalytic activity">
    <reaction evidence="10">
        <text>ATP + H2O = ADP + phosphate + H(+)</text>
        <dbReference type="Rhea" id="RHEA:13065"/>
        <dbReference type="ChEBI" id="CHEBI:15377"/>
        <dbReference type="ChEBI" id="CHEBI:15378"/>
        <dbReference type="ChEBI" id="CHEBI:30616"/>
        <dbReference type="ChEBI" id="CHEBI:43474"/>
        <dbReference type="ChEBI" id="CHEBI:456216"/>
        <dbReference type="EC" id="5.6.2.3"/>
    </reaction>
</comment>
<dbReference type="PANTHER" id="PTHR30153">
    <property type="entry name" value="REPLICATIVE DNA HELICASE DNAB"/>
    <property type="match status" value="1"/>
</dbReference>
<dbReference type="GO" id="GO:0005524">
    <property type="term" value="F:ATP binding"/>
    <property type="evidence" value="ECO:0007669"/>
    <property type="project" value="UniProtKB-KW"/>
</dbReference>
<dbReference type="PANTHER" id="PTHR30153:SF2">
    <property type="entry name" value="REPLICATIVE DNA HELICASE"/>
    <property type="match status" value="1"/>
</dbReference>
<keyword evidence="6" id="KW-0067">ATP-binding</keyword>
<evidence type="ECO:0000256" key="9">
    <source>
        <dbReference type="ARBA" id="ARBA00044969"/>
    </source>
</evidence>